<protein>
    <submittedName>
        <fullName evidence="2">Uncharacterized protein</fullName>
    </submittedName>
</protein>
<feature type="transmembrane region" description="Helical" evidence="1">
    <location>
        <begin position="159"/>
        <end position="180"/>
    </location>
</feature>
<dbReference type="Proteomes" id="UP000219799">
    <property type="component" value="Chromosome 8"/>
</dbReference>
<sequence length="232" mass="27676">MSNKPHLSEFYNVYKDSRNKWGFPINKLNLNIDNYKTRKTKIFLYVLWNTVLFIYLLEFFLNLLFVLYIPYINIISKTIFFFSIFDLAIVIILTCQGIYAYTNDISSLLKKSGKFFFILSVWCFLKLLLYVIITILSFAFISNEKMNSPLYYYGSRSIYFNYFMEIIITINIVKSVLTLFTGQKVQYIFSCIRTCTILKTKIRKDLEKQSFLFDYDSYGTFMTDFQSVKNYV</sequence>
<dbReference type="EMBL" id="LT594496">
    <property type="protein sequence ID" value="SBT79126.1"/>
    <property type="molecule type" value="Genomic_DNA"/>
</dbReference>
<evidence type="ECO:0000313" key="2">
    <source>
        <dbReference type="EMBL" id="SBT79126.1"/>
    </source>
</evidence>
<feature type="transmembrane region" description="Helical" evidence="1">
    <location>
        <begin position="114"/>
        <end position="139"/>
    </location>
</feature>
<keyword evidence="1" id="KW-0472">Membrane</keyword>
<proteinExistence type="predicted"/>
<keyword evidence="1" id="KW-0812">Transmembrane</keyword>
<accession>A0A1C3KY08</accession>
<gene>
    <name evidence="2" type="primary">PmlGA01_080008800</name>
    <name evidence="2" type="ORF">PMLGA01_080008800</name>
</gene>
<feature type="transmembrane region" description="Helical" evidence="1">
    <location>
        <begin position="42"/>
        <end position="67"/>
    </location>
</feature>
<dbReference type="VEuPathDB" id="PlasmoDB:PmUG01_08021600"/>
<feature type="transmembrane region" description="Helical" evidence="1">
    <location>
        <begin position="79"/>
        <end position="102"/>
    </location>
</feature>
<evidence type="ECO:0000313" key="3">
    <source>
        <dbReference type="Proteomes" id="UP000219799"/>
    </source>
</evidence>
<keyword evidence="1" id="KW-1133">Transmembrane helix</keyword>
<organism evidence="2 3">
    <name type="scientific">Plasmodium malariae</name>
    <dbReference type="NCBI Taxonomy" id="5858"/>
    <lineage>
        <taxon>Eukaryota</taxon>
        <taxon>Sar</taxon>
        <taxon>Alveolata</taxon>
        <taxon>Apicomplexa</taxon>
        <taxon>Aconoidasida</taxon>
        <taxon>Haemosporida</taxon>
        <taxon>Plasmodiidae</taxon>
        <taxon>Plasmodium</taxon>
        <taxon>Plasmodium (Plasmodium)</taxon>
    </lineage>
</organism>
<dbReference type="AlphaFoldDB" id="A0A1C3KY08"/>
<evidence type="ECO:0000256" key="1">
    <source>
        <dbReference type="SAM" id="Phobius"/>
    </source>
</evidence>
<reference evidence="2 3" key="1">
    <citation type="submission" date="2016-06" db="EMBL/GenBank/DDBJ databases">
        <authorList>
            <consortium name="Pathogen Informatics"/>
        </authorList>
    </citation>
    <scope>NUCLEOTIDE SEQUENCE [LARGE SCALE GENOMIC DNA]</scope>
    <source>
        <strain evidence="2">PmlGA01</strain>
    </source>
</reference>
<name>A0A1C3KY08_PLAMA</name>